<organism evidence="1 2">
    <name type="scientific">Microbacterium aurugineum</name>
    <dbReference type="NCBI Taxonomy" id="2851642"/>
    <lineage>
        <taxon>Bacteria</taxon>
        <taxon>Bacillati</taxon>
        <taxon>Actinomycetota</taxon>
        <taxon>Actinomycetes</taxon>
        <taxon>Micrococcales</taxon>
        <taxon>Microbacteriaceae</taxon>
        <taxon>Microbacterium</taxon>
    </lineage>
</organism>
<reference evidence="1 2" key="1">
    <citation type="submission" date="2021-06" db="EMBL/GenBank/DDBJ databases">
        <title>Genome-based taxonomic framework of Microbacterium strains isolated from marine environment, the description of four new species and reclassification of four preexisting species.</title>
        <authorList>
            <person name="Lee S.D."/>
            <person name="Kim S.-M."/>
            <person name="Byeon Y.-S."/>
            <person name="Yang H.L."/>
            <person name="Kim I.S."/>
        </authorList>
    </citation>
    <scope>NUCLEOTIDE SEQUENCE [LARGE SCALE GENOMIC DNA]</scope>
    <source>
        <strain evidence="1 2">KSW4-10</strain>
    </source>
</reference>
<proteinExistence type="predicted"/>
<dbReference type="EMBL" id="CP078078">
    <property type="protein sequence ID" value="UPL17347.1"/>
    <property type="molecule type" value="Genomic_DNA"/>
</dbReference>
<dbReference type="InterPro" id="IPR016024">
    <property type="entry name" value="ARM-type_fold"/>
</dbReference>
<dbReference type="RefSeq" id="WP_261812428.1">
    <property type="nucleotide sequence ID" value="NZ_CP078078.1"/>
</dbReference>
<evidence type="ECO:0000313" key="1">
    <source>
        <dbReference type="EMBL" id="UPL17347.1"/>
    </source>
</evidence>
<dbReference type="Gene3D" id="1.25.40.290">
    <property type="entry name" value="ARM repeat domains"/>
    <property type="match status" value="1"/>
</dbReference>
<accession>A0ABY4IXE0</accession>
<sequence length="248" mass="26558">MTVASRGAANAHDVQSGRAESRTLAKILAIDHGELLDHVLPAAPEALRAAVREAQPLGILARMQAIGVALHGQLGAEACTALTEHVSDTVRGWGWFALTAAPSAQAPADLIGLVLPAADDPHFGVREWAWMTVRVPLAADLAASIPALAALTDHASERVRRFACETLRPRGVWAKHIPALKADPQLGEAILEPLRADPSRYVQDSVANWINDAAKTRPDWATALGERWTAESVETSTARIIRRGLRSL</sequence>
<dbReference type="Proteomes" id="UP000830631">
    <property type="component" value="Chromosome"/>
</dbReference>
<evidence type="ECO:0000313" key="2">
    <source>
        <dbReference type="Proteomes" id="UP000830631"/>
    </source>
</evidence>
<gene>
    <name evidence="1" type="ORF">KV397_06050</name>
</gene>
<dbReference type="SUPFAM" id="SSF48371">
    <property type="entry name" value="ARM repeat"/>
    <property type="match status" value="1"/>
</dbReference>
<keyword evidence="2" id="KW-1185">Reference proteome</keyword>
<protein>
    <submittedName>
        <fullName evidence="1">DNA alkylation repair protein</fullName>
    </submittedName>
</protein>
<name>A0ABY4IXE0_9MICO</name>